<evidence type="ECO:0000313" key="5">
    <source>
        <dbReference type="Proteomes" id="UP000032545"/>
    </source>
</evidence>
<dbReference type="InterPro" id="IPR023346">
    <property type="entry name" value="Lysozyme-like_dom_sf"/>
</dbReference>
<name>A0A0D8BIJ5_9ACTN</name>
<dbReference type="Pfam" id="PF18896">
    <property type="entry name" value="SLT_3"/>
    <property type="match status" value="1"/>
</dbReference>
<dbReference type="SUPFAM" id="SSF47090">
    <property type="entry name" value="PGBD-like"/>
    <property type="match status" value="1"/>
</dbReference>
<dbReference type="AlphaFoldDB" id="A0A0D8BIJ5"/>
<dbReference type="EMBL" id="JYFN01000010">
    <property type="protein sequence ID" value="KJE23890.1"/>
    <property type="molecule type" value="Genomic_DNA"/>
</dbReference>
<dbReference type="InterPro" id="IPR043992">
    <property type="entry name" value="SLT_3"/>
</dbReference>
<dbReference type="SUPFAM" id="SSF53955">
    <property type="entry name" value="Lysozyme-like"/>
    <property type="match status" value="1"/>
</dbReference>
<feature type="domain" description="Transglycosylase SLT" evidence="3">
    <location>
        <begin position="56"/>
        <end position="135"/>
    </location>
</feature>
<feature type="domain" description="Peptidoglycan binding-like" evidence="2">
    <location>
        <begin position="197"/>
        <end position="251"/>
    </location>
</feature>
<evidence type="ECO:0000313" key="4">
    <source>
        <dbReference type="EMBL" id="KJE23890.1"/>
    </source>
</evidence>
<feature type="signal peptide" evidence="1">
    <location>
        <begin position="1"/>
        <end position="39"/>
    </location>
</feature>
<dbReference type="OrthoDB" id="140937at2"/>
<accession>A0A0D8BIJ5</accession>
<sequence precursor="true">MAKGKHRKRSTRHRGAVIAAAGVIGAGASMLATASPASAATGSVSDVTIASAAANAGLAGCRGVPLSTWVAVALAESGGNTFAHATVGEDSRGLWQINMRAHAGWVGSRNLYDPATNAWAAKRVCDSQGPAAWTTYARGMHNRFLGRGQAAAAAVSGGVSVRTVSYAAPAAPAPAAPAPASAFPTGYPSLATGIGYRQDVQQVQRKLANLGYPIQVDGQFGYQTNHMVKDYQLKHGLLVDGVVGPQTRASLGI</sequence>
<evidence type="ECO:0000259" key="3">
    <source>
        <dbReference type="Pfam" id="PF18896"/>
    </source>
</evidence>
<keyword evidence="1" id="KW-0732">Signal</keyword>
<feature type="chain" id="PRO_5002327001" evidence="1">
    <location>
        <begin position="40"/>
        <end position="253"/>
    </location>
</feature>
<gene>
    <name evidence="4" type="ORF">FF36_01824</name>
</gene>
<evidence type="ECO:0000256" key="1">
    <source>
        <dbReference type="SAM" id="SignalP"/>
    </source>
</evidence>
<dbReference type="InterPro" id="IPR036366">
    <property type="entry name" value="PGBDSf"/>
</dbReference>
<dbReference type="Pfam" id="PF01471">
    <property type="entry name" value="PG_binding_1"/>
    <property type="match status" value="1"/>
</dbReference>
<keyword evidence="5" id="KW-1185">Reference proteome</keyword>
<comment type="caution">
    <text evidence="4">The sequence shown here is derived from an EMBL/GenBank/DDBJ whole genome shotgun (WGS) entry which is preliminary data.</text>
</comment>
<organism evidence="4 5">
    <name type="scientific">Frankia torreyi</name>
    <dbReference type="NCBI Taxonomy" id="1856"/>
    <lineage>
        <taxon>Bacteria</taxon>
        <taxon>Bacillati</taxon>
        <taxon>Actinomycetota</taxon>
        <taxon>Actinomycetes</taxon>
        <taxon>Frankiales</taxon>
        <taxon>Frankiaceae</taxon>
        <taxon>Frankia</taxon>
    </lineage>
</organism>
<evidence type="ECO:0000259" key="2">
    <source>
        <dbReference type="Pfam" id="PF01471"/>
    </source>
</evidence>
<dbReference type="Gene3D" id="1.10.530.10">
    <property type="match status" value="1"/>
</dbReference>
<dbReference type="RefSeq" id="WP_044884504.1">
    <property type="nucleotide sequence ID" value="NZ_JYFN01000010.1"/>
</dbReference>
<dbReference type="InterPro" id="IPR002477">
    <property type="entry name" value="Peptidoglycan-bd-like"/>
</dbReference>
<reference evidence="4 5" key="2">
    <citation type="journal article" date="2016" name="Genome Announc.">
        <title>Permanent Draft Genome Sequences for Two Variants of Frankia sp. Strain CpI1, the First Frankia Strain Isolated from Root Nodules of Comptonia peregrina.</title>
        <authorList>
            <person name="Oshone R."/>
            <person name="Hurst S.G.IV."/>
            <person name="Abebe-Akele F."/>
            <person name="Simpson S."/>
            <person name="Morris K."/>
            <person name="Thomas W.K."/>
            <person name="Tisa L.S."/>
        </authorList>
    </citation>
    <scope>NUCLEOTIDE SEQUENCE [LARGE SCALE GENOMIC DNA]</scope>
    <source>
        <strain evidence="5">CpI1-S</strain>
    </source>
</reference>
<proteinExistence type="predicted"/>
<protein>
    <submittedName>
        <fullName evidence="4">Transglycosylase family protein,putative peptidoglycan binding protein</fullName>
    </submittedName>
</protein>
<dbReference type="PATRIC" id="fig|1502723.3.peg.6954"/>
<dbReference type="InterPro" id="IPR036365">
    <property type="entry name" value="PGBD-like_sf"/>
</dbReference>
<reference evidence="5" key="1">
    <citation type="submission" date="2015-02" db="EMBL/GenBank/DDBJ databases">
        <title>Draft Genome of Frankia sp. CpI1-S.</title>
        <authorList>
            <person name="Oshone R.T."/>
            <person name="Ngom M."/>
            <person name="Ghodhbane-Gtari F."/>
            <person name="Gtari M."/>
            <person name="Morris K."/>
            <person name="Thomas K."/>
            <person name="Sen A."/>
            <person name="Tisa L.S."/>
        </authorList>
    </citation>
    <scope>NUCLEOTIDE SEQUENCE [LARGE SCALE GENOMIC DNA]</scope>
    <source>
        <strain evidence="5">CpI1-S</strain>
    </source>
</reference>
<dbReference type="Proteomes" id="UP000032545">
    <property type="component" value="Unassembled WGS sequence"/>
</dbReference>
<dbReference type="Gene3D" id="1.10.101.10">
    <property type="entry name" value="PGBD-like superfamily/PGBD"/>
    <property type="match status" value="1"/>
</dbReference>